<feature type="transmembrane region" description="Helical" evidence="1">
    <location>
        <begin position="76"/>
        <end position="100"/>
    </location>
</feature>
<comment type="caution">
    <text evidence="2">The sequence shown here is derived from an EMBL/GenBank/DDBJ whole genome shotgun (WGS) entry which is preliminary data.</text>
</comment>
<keyword evidence="1" id="KW-0812">Transmembrane</keyword>
<proteinExistence type="predicted"/>
<accession>A0A484FKL4</accession>
<evidence type="ECO:0000256" key="1">
    <source>
        <dbReference type="SAM" id="Phobius"/>
    </source>
</evidence>
<reference evidence="3" key="1">
    <citation type="journal article" date="2013" name="New Phytol.">
        <title>Comparative genomic and transcriptomic analyses reveal the hemibiotrophic stage shift of Colletotrichum fungi.</title>
        <authorList>
            <person name="Gan P."/>
            <person name="Ikeda K."/>
            <person name="Irieda H."/>
            <person name="Narusaka M."/>
            <person name="O'Connell R.J."/>
            <person name="Narusaka Y."/>
            <person name="Takano Y."/>
            <person name="Kubo Y."/>
            <person name="Shirasu K."/>
        </authorList>
    </citation>
    <scope>NUCLEOTIDE SEQUENCE [LARGE SCALE GENOMIC DNA]</scope>
    <source>
        <strain evidence="3">104-T / ATCC 96160 / CBS 514.97 / LARS 414 / MAFF 240422</strain>
    </source>
</reference>
<keyword evidence="3" id="KW-1185">Reference proteome</keyword>
<dbReference type="AlphaFoldDB" id="A0A484FKL4"/>
<evidence type="ECO:0008006" key="4">
    <source>
        <dbReference type="Google" id="ProtNLM"/>
    </source>
</evidence>
<gene>
    <name evidence="2" type="ORF">Cob_v008747</name>
</gene>
<organism evidence="2 3">
    <name type="scientific">Colletotrichum orbiculare (strain 104-T / ATCC 96160 / CBS 514.97 / LARS 414 / MAFF 240422)</name>
    <name type="common">Cucumber anthracnose fungus</name>
    <name type="synonym">Colletotrichum lagenarium</name>
    <dbReference type="NCBI Taxonomy" id="1213857"/>
    <lineage>
        <taxon>Eukaryota</taxon>
        <taxon>Fungi</taxon>
        <taxon>Dikarya</taxon>
        <taxon>Ascomycota</taxon>
        <taxon>Pezizomycotina</taxon>
        <taxon>Sordariomycetes</taxon>
        <taxon>Hypocreomycetidae</taxon>
        <taxon>Glomerellales</taxon>
        <taxon>Glomerellaceae</taxon>
        <taxon>Colletotrichum</taxon>
        <taxon>Colletotrichum orbiculare species complex</taxon>
    </lineage>
</organism>
<keyword evidence="1" id="KW-0472">Membrane</keyword>
<dbReference type="EMBL" id="AMCV02000024">
    <property type="protein sequence ID" value="TDZ18326.1"/>
    <property type="molecule type" value="Genomic_DNA"/>
</dbReference>
<reference evidence="3" key="2">
    <citation type="journal article" date="2019" name="Mol. Plant Microbe Interact.">
        <title>Genome sequence resources for four phytopathogenic fungi from the Colletotrichum orbiculare species complex.</title>
        <authorList>
            <person name="Gan P."/>
            <person name="Tsushima A."/>
            <person name="Narusaka M."/>
            <person name="Narusaka Y."/>
            <person name="Takano Y."/>
            <person name="Kubo Y."/>
            <person name="Shirasu K."/>
        </authorList>
    </citation>
    <scope>GENOME REANNOTATION</scope>
    <source>
        <strain evidence="3">104-T / ATCC 96160 / CBS 514.97 / LARS 414 / MAFF 240422</strain>
    </source>
</reference>
<feature type="transmembrane region" description="Helical" evidence="1">
    <location>
        <begin position="126"/>
        <end position="146"/>
    </location>
</feature>
<evidence type="ECO:0000313" key="2">
    <source>
        <dbReference type="EMBL" id="TDZ18326.1"/>
    </source>
</evidence>
<dbReference type="Proteomes" id="UP000014480">
    <property type="component" value="Unassembled WGS sequence"/>
</dbReference>
<dbReference type="OrthoDB" id="3990500at2759"/>
<sequence>MKRVLWRRLDALRLVFPVGAGFAATYAFCRRTPLRLDSNHTLATSPAHQIHPRSRRGLSPEAIQQLSTGSVSGLGAGLLVGLLSHALFFVAGMAVFTIYISQRYGLDLLDVVGFRDRLRKVGIPKLFRNAVFRISFAAAFTLAAIARF</sequence>
<name>A0A484FKL4_COLOR</name>
<dbReference type="STRING" id="1213857.A0A484FKL4"/>
<evidence type="ECO:0000313" key="3">
    <source>
        <dbReference type="Proteomes" id="UP000014480"/>
    </source>
</evidence>
<keyword evidence="1" id="KW-1133">Transmembrane helix</keyword>
<protein>
    <recommendedName>
        <fullName evidence="4">Fun14 family protein</fullName>
    </recommendedName>
</protein>